<gene>
    <name evidence="2" type="ORF">LAESUDRAFT_715506</name>
</gene>
<dbReference type="RefSeq" id="XP_040762188.1">
    <property type="nucleotide sequence ID" value="XM_040907156.1"/>
</dbReference>
<evidence type="ECO:0000256" key="1">
    <source>
        <dbReference type="SAM" id="MobiDB-lite"/>
    </source>
</evidence>
<proteinExistence type="predicted"/>
<organism evidence="2 3">
    <name type="scientific">Laetiporus sulphureus 93-53</name>
    <dbReference type="NCBI Taxonomy" id="1314785"/>
    <lineage>
        <taxon>Eukaryota</taxon>
        <taxon>Fungi</taxon>
        <taxon>Dikarya</taxon>
        <taxon>Basidiomycota</taxon>
        <taxon>Agaricomycotina</taxon>
        <taxon>Agaricomycetes</taxon>
        <taxon>Polyporales</taxon>
        <taxon>Laetiporus</taxon>
    </lineage>
</organism>
<reference evidence="2 3" key="1">
    <citation type="journal article" date="2016" name="Mol. Biol. Evol.">
        <title>Comparative Genomics of Early-Diverging Mushroom-Forming Fungi Provides Insights into the Origins of Lignocellulose Decay Capabilities.</title>
        <authorList>
            <person name="Nagy L.G."/>
            <person name="Riley R."/>
            <person name="Tritt A."/>
            <person name="Adam C."/>
            <person name="Daum C."/>
            <person name="Floudas D."/>
            <person name="Sun H."/>
            <person name="Yadav J.S."/>
            <person name="Pangilinan J."/>
            <person name="Larsson K.H."/>
            <person name="Matsuura K."/>
            <person name="Barry K."/>
            <person name="Labutti K."/>
            <person name="Kuo R."/>
            <person name="Ohm R.A."/>
            <person name="Bhattacharya S.S."/>
            <person name="Shirouzu T."/>
            <person name="Yoshinaga Y."/>
            <person name="Martin F.M."/>
            <person name="Grigoriev I.V."/>
            <person name="Hibbett D.S."/>
        </authorList>
    </citation>
    <scope>NUCLEOTIDE SEQUENCE [LARGE SCALE GENOMIC DNA]</scope>
    <source>
        <strain evidence="2 3">93-53</strain>
    </source>
</reference>
<keyword evidence="3" id="KW-1185">Reference proteome</keyword>
<name>A0A165DAR4_9APHY</name>
<feature type="region of interest" description="Disordered" evidence="1">
    <location>
        <begin position="1"/>
        <end position="83"/>
    </location>
</feature>
<dbReference type="GeneID" id="63824185"/>
<sequence>MVDDPPQEPTVEDHENKPGSDGRDEEKSAADTEEKENVAYEEQDVTYASDGTLKNDDGEEQCEPNVGDNICASEKGHLGPEDGEVVDNEPDLEPFFHSLLELGVYGAVILNKKYVVPLASYKQL</sequence>
<dbReference type="AlphaFoldDB" id="A0A165DAR4"/>
<dbReference type="EMBL" id="KV427636">
    <property type="protein sequence ID" value="KZT04448.1"/>
    <property type="molecule type" value="Genomic_DNA"/>
</dbReference>
<dbReference type="InParanoid" id="A0A165DAR4"/>
<feature type="compositionally biased region" description="Basic and acidic residues" evidence="1">
    <location>
        <begin position="11"/>
        <end position="38"/>
    </location>
</feature>
<evidence type="ECO:0000313" key="3">
    <source>
        <dbReference type="Proteomes" id="UP000076871"/>
    </source>
</evidence>
<accession>A0A165DAR4</accession>
<evidence type="ECO:0000313" key="2">
    <source>
        <dbReference type="EMBL" id="KZT04448.1"/>
    </source>
</evidence>
<protein>
    <submittedName>
        <fullName evidence="2">Uncharacterized protein</fullName>
    </submittedName>
</protein>
<dbReference type="Proteomes" id="UP000076871">
    <property type="component" value="Unassembled WGS sequence"/>
</dbReference>